<evidence type="ECO:0000259" key="7">
    <source>
        <dbReference type="PROSITE" id="PS50090"/>
    </source>
</evidence>
<evidence type="ECO:0000259" key="8">
    <source>
        <dbReference type="PROSITE" id="PS51294"/>
    </source>
</evidence>
<evidence type="ECO:0000256" key="1">
    <source>
        <dbReference type="ARBA" id="ARBA00004123"/>
    </source>
</evidence>
<keyword evidence="2" id="KW-0677">Repeat</keyword>
<dbReference type="GO" id="GO:0003677">
    <property type="term" value="F:DNA binding"/>
    <property type="evidence" value="ECO:0007669"/>
    <property type="project" value="UniProtKB-KW"/>
</dbReference>
<protein>
    <submittedName>
        <fullName evidence="9">Uncharacterized protein</fullName>
    </submittedName>
</protein>
<evidence type="ECO:0000256" key="3">
    <source>
        <dbReference type="ARBA" id="ARBA00023015"/>
    </source>
</evidence>
<dbReference type="Proteomes" id="UP000000226">
    <property type="component" value="Chromosome 4"/>
</dbReference>
<evidence type="ECO:0000256" key="6">
    <source>
        <dbReference type="ARBA" id="ARBA00023242"/>
    </source>
</evidence>
<dbReference type="FunFam" id="1.10.10.60:FF:000015">
    <property type="entry name" value="Transcription factor RAX3"/>
    <property type="match status" value="1"/>
</dbReference>
<dbReference type="PANTHER" id="PTHR48000">
    <property type="entry name" value="OS09G0431300 PROTEIN"/>
    <property type="match status" value="1"/>
</dbReference>
<feature type="domain" description="Myb-like" evidence="7">
    <location>
        <begin position="63"/>
        <end position="113"/>
    </location>
</feature>
<dbReference type="SUPFAM" id="SSF46689">
    <property type="entry name" value="Homeodomain-like"/>
    <property type="match status" value="1"/>
</dbReference>
<keyword evidence="6" id="KW-0539">Nucleus</keyword>
<dbReference type="eggNOG" id="KOG0048">
    <property type="taxonomic scope" value="Eukaryota"/>
</dbReference>
<dbReference type="PANTHER" id="PTHR48000:SF67">
    <property type="entry name" value="MYB-LIKE DNA-BINDING DOMAIN CONTAINING PROTEIN, EXPRESSED"/>
    <property type="match status" value="1"/>
</dbReference>
<dbReference type="AlphaFoldDB" id="V7C6D8"/>
<organism evidence="9 10">
    <name type="scientific">Phaseolus vulgaris</name>
    <name type="common">Kidney bean</name>
    <name type="synonym">French bean</name>
    <dbReference type="NCBI Taxonomy" id="3885"/>
    <lineage>
        <taxon>Eukaryota</taxon>
        <taxon>Viridiplantae</taxon>
        <taxon>Streptophyta</taxon>
        <taxon>Embryophyta</taxon>
        <taxon>Tracheophyta</taxon>
        <taxon>Spermatophyta</taxon>
        <taxon>Magnoliopsida</taxon>
        <taxon>eudicotyledons</taxon>
        <taxon>Gunneridae</taxon>
        <taxon>Pentapetalae</taxon>
        <taxon>rosids</taxon>
        <taxon>fabids</taxon>
        <taxon>Fabales</taxon>
        <taxon>Fabaceae</taxon>
        <taxon>Papilionoideae</taxon>
        <taxon>50 kb inversion clade</taxon>
        <taxon>NPAAA clade</taxon>
        <taxon>indigoferoid/millettioid clade</taxon>
        <taxon>Phaseoleae</taxon>
        <taxon>Phaseolus</taxon>
    </lineage>
</organism>
<keyword evidence="5" id="KW-0804">Transcription</keyword>
<keyword evidence="10" id="KW-1185">Reference proteome</keyword>
<keyword evidence="4" id="KW-0238">DNA-binding</keyword>
<evidence type="ECO:0000313" key="10">
    <source>
        <dbReference type="Proteomes" id="UP000000226"/>
    </source>
</evidence>
<dbReference type="Gene3D" id="1.10.10.60">
    <property type="entry name" value="Homeodomain-like"/>
    <property type="match status" value="2"/>
</dbReference>
<dbReference type="SMR" id="V7C6D8"/>
<gene>
    <name evidence="9" type="ORF">PHAVU_004G173500g</name>
</gene>
<dbReference type="PROSITE" id="PS50090">
    <property type="entry name" value="MYB_LIKE"/>
    <property type="match status" value="2"/>
</dbReference>
<dbReference type="GO" id="GO:0005634">
    <property type="term" value="C:nucleus"/>
    <property type="evidence" value="ECO:0007669"/>
    <property type="project" value="UniProtKB-SubCell"/>
</dbReference>
<dbReference type="EMBL" id="CM002291">
    <property type="protein sequence ID" value="ESW24938.1"/>
    <property type="molecule type" value="Genomic_DNA"/>
</dbReference>
<dbReference type="PROSITE" id="PS51294">
    <property type="entry name" value="HTH_MYB"/>
    <property type="match status" value="2"/>
</dbReference>
<evidence type="ECO:0000256" key="5">
    <source>
        <dbReference type="ARBA" id="ARBA00023163"/>
    </source>
</evidence>
<dbReference type="STRING" id="3885.V7C6D8"/>
<accession>V7C6D8</accession>
<feature type="domain" description="Myb-like" evidence="7">
    <location>
        <begin position="9"/>
        <end position="62"/>
    </location>
</feature>
<dbReference type="InterPro" id="IPR001005">
    <property type="entry name" value="SANT/Myb"/>
</dbReference>
<feature type="domain" description="HTH myb-type" evidence="8">
    <location>
        <begin position="63"/>
        <end position="117"/>
    </location>
</feature>
<evidence type="ECO:0000256" key="4">
    <source>
        <dbReference type="ARBA" id="ARBA00023125"/>
    </source>
</evidence>
<dbReference type="InterPro" id="IPR009057">
    <property type="entry name" value="Homeodomain-like_sf"/>
</dbReference>
<proteinExistence type="predicted"/>
<name>V7C6D8_PHAVU</name>
<dbReference type="Gramene" id="ESW24938">
    <property type="protein sequence ID" value="ESW24938"/>
    <property type="gene ID" value="PHAVU_004G173500g"/>
</dbReference>
<feature type="domain" description="HTH myb-type" evidence="8">
    <location>
        <begin position="12"/>
        <end position="62"/>
    </location>
</feature>
<reference evidence="10" key="1">
    <citation type="journal article" date="2014" name="Nat. Genet.">
        <title>A reference genome for common bean and genome-wide analysis of dual domestications.</title>
        <authorList>
            <person name="Schmutz J."/>
            <person name="McClean P.E."/>
            <person name="Mamidi S."/>
            <person name="Wu G.A."/>
            <person name="Cannon S.B."/>
            <person name="Grimwood J."/>
            <person name="Jenkins J."/>
            <person name="Shu S."/>
            <person name="Song Q."/>
            <person name="Chavarro C."/>
            <person name="Torres-Torres M."/>
            <person name="Geffroy V."/>
            <person name="Moghaddam S.M."/>
            <person name="Gao D."/>
            <person name="Abernathy B."/>
            <person name="Barry K."/>
            <person name="Blair M."/>
            <person name="Brick M.A."/>
            <person name="Chovatia M."/>
            <person name="Gepts P."/>
            <person name="Goodstein D.M."/>
            <person name="Gonzales M."/>
            <person name="Hellsten U."/>
            <person name="Hyten D.L."/>
            <person name="Jia G."/>
            <person name="Kelly J.D."/>
            <person name="Kudrna D."/>
            <person name="Lee R."/>
            <person name="Richard M.M."/>
            <person name="Miklas P.N."/>
            <person name="Osorno J.M."/>
            <person name="Rodrigues J."/>
            <person name="Thareau V."/>
            <person name="Urrea C.A."/>
            <person name="Wang M."/>
            <person name="Yu Y."/>
            <person name="Zhang M."/>
            <person name="Wing R.A."/>
            <person name="Cregan P.B."/>
            <person name="Rokhsar D.S."/>
            <person name="Jackson S.A."/>
        </authorList>
    </citation>
    <scope>NUCLEOTIDE SEQUENCE [LARGE SCALE GENOMIC DNA]</scope>
    <source>
        <strain evidence="10">cv. G19833</strain>
    </source>
</reference>
<sequence>MGRAPCCDKSLVKRGPWSPDEDVTLKNFLEKHGTGGNWIALPKKAGLKRCGKSCRLRWLNYLRPHIKLGGFTEEEDKIICTLYGTIGSRWSLIAAQLPGRTDNDVKNHWNTKLKKKFLAENTVATSYNNGTLSNTSSSHQFSCFATQPQVEASLLNQKQNSAWFDPYNTFDLEQTPISVPLPMPQELEAFDTGGSSYSAPPSKEVSMPVLNAASLAQQNKHTEWFGYDYAGEDDPNLLEFVLDDLLINHGFESPSCVANQDSFYSSSNT</sequence>
<dbReference type="InterPro" id="IPR017930">
    <property type="entry name" value="Myb_dom"/>
</dbReference>
<dbReference type="Pfam" id="PF00249">
    <property type="entry name" value="Myb_DNA-binding"/>
    <property type="match status" value="2"/>
</dbReference>
<dbReference type="SMART" id="SM00717">
    <property type="entry name" value="SANT"/>
    <property type="match status" value="2"/>
</dbReference>
<evidence type="ECO:0000313" key="9">
    <source>
        <dbReference type="EMBL" id="ESW24938.1"/>
    </source>
</evidence>
<dbReference type="OrthoDB" id="2143914at2759"/>
<comment type="subcellular location">
    <subcellularLocation>
        <location evidence="1">Nucleus</location>
    </subcellularLocation>
</comment>
<keyword evidence="3" id="KW-0805">Transcription regulation</keyword>
<evidence type="ECO:0000256" key="2">
    <source>
        <dbReference type="ARBA" id="ARBA00022737"/>
    </source>
</evidence>
<dbReference type="CDD" id="cd00167">
    <property type="entry name" value="SANT"/>
    <property type="match status" value="2"/>
</dbReference>
<dbReference type="OMA" id="YENGHEG"/>